<evidence type="ECO:0000256" key="1">
    <source>
        <dbReference type="SAM" id="SignalP"/>
    </source>
</evidence>
<feature type="chain" id="PRO_5014740310" evidence="1">
    <location>
        <begin position="28"/>
        <end position="77"/>
    </location>
</feature>
<sequence length="77" mass="9107">MQTPVGCYLYKHLLLLLLLLLLRHSLFQRQQRFSMTDSIRTLYVRSLSLSLSFSLSFLSTTYRLSVSVHIHSILHRR</sequence>
<accession>A0A2M4D8P0</accession>
<feature type="signal peptide" evidence="1">
    <location>
        <begin position="1"/>
        <end position="27"/>
    </location>
</feature>
<keyword evidence="1" id="KW-0732">Signal</keyword>
<reference evidence="2" key="1">
    <citation type="submission" date="2018-01" db="EMBL/GenBank/DDBJ databases">
        <title>An insight into the sialome of Amazonian anophelines.</title>
        <authorList>
            <person name="Ribeiro J.M."/>
            <person name="Scarpassa V."/>
            <person name="Calvo E."/>
        </authorList>
    </citation>
    <scope>NUCLEOTIDE SEQUENCE</scope>
</reference>
<name>A0A2M4D8P0_ANODA</name>
<evidence type="ECO:0000313" key="2">
    <source>
        <dbReference type="EMBL" id="MBW73919.1"/>
    </source>
</evidence>
<protein>
    <submittedName>
        <fullName evidence="2">Putative secreted protein</fullName>
    </submittedName>
</protein>
<proteinExistence type="predicted"/>
<dbReference type="AlphaFoldDB" id="A0A2M4D8P0"/>
<dbReference type="EMBL" id="GGFL01009741">
    <property type="protein sequence ID" value="MBW73919.1"/>
    <property type="molecule type" value="Transcribed_RNA"/>
</dbReference>
<organism evidence="2">
    <name type="scientific">Anopheles darlingi</name>
    <name type="common">Mosquito</name>
    <dbReference type="NCBI Taxonomy" id="43151"/>
    <lineage>
        <taxon>Eukaryota</taxon>
        <taxon>Metazoa</taxon>
        <taxon>Ecdysozoa</taxon>
        <taxon>Arthropoda</taxon>
        <taxon>Hexapoda</taxon>
        <taxon>Insecta</taxon>
        <taxon>Pterygota</taxon>
        <taxon>Neoptera</taxon>
        <taxon>Endopterygota</taxon>
        <taxon>Diptera</taxon>
        <taxon>Nematocera</taxon>
        <taxon>Culicoidea</taxon>
        <taxon>Culicidae</taxon>
        <taxon>Anophelinae</taxon>
        <taxon>Anopheles</taxon>
    </lineage>
</organism>